<protein>
    <submittedName>
        <fullName evidence="1">Uncharacterized protein</fullName>
    </submittedName>
</protein>
<accession>A0A948TCL0</accession>
<comment type="caution">
    <text evidence="1">The sequence shown here is derived from an EMBL/GenBank/DDBJ whole genome shotgun (WGS) entry which is preliminary data.</text>
</comment>
<sequence>MKTTLLSKEELRSICGGKATNLLSQGFPCRVVEADGTVRETITSTIEECLEFAG</sequence>
<evidence type="ECO:0000313" key="2">
    <source>
        <dbReference type="Proteomes" id="UP000783796"/>
    </source>
</evidence>
<reference evidence="1" key="2">
    <citation type="submission" date="2021-04" db="EMBL/GenBank/DDBJ databases">
        <authorList>
            <person name="Gilroy R."/>
        </authorList>
    </citation>
    <scope>NUCLEOTIDE SEQUENCE</scope>
    <source>
        <strain evidence="1">G4-2901</strain>
    </source>
</reference>
<proteinExistence type="predicted"/>
<organism evidence="1 2">
    <name type="scientific">Candidatus Phocaeicola faecigallinarum</name>
    <dbReference type="NCBI Taxonomy" id="2838732"/>
    <lineage>
        <taxon>Bacteria</taxon>
        <taxon>Pseudomonadati</taxon>
        <taxon>Bacteroidota</taxon>
        <taxon>Bacteroidia</taxon>
        <taxon>Bacteroidales</taxon>
        <taxon>Bacteroidaceae</taxon>
        <taxon>Phocaeicola</taxon>
    </lineage>
</organism>
<dbReference type="AlphaFoldDB" id="A0A948TCL0"/>
<gene>
    <name evidence="1" type="ORF">H9777_08870</name>
</gene>
<dbReference type="EMBL" id="JAHLFW010000075">
    <property type="protein sequence ID" value="MBU3838405.1"/>
    <property type="molecule type" value="Genomic_DNA"/>
</dbReference>
<reference evidence="1" key="1">
    <citation type="journal article" date="2021" name="PeerJ">
        <title>Extensive microbial diversity within the chicken gut microbiome revealed by metagenomics and culture.</title>
        <authorList>
            <person name="Gilroy R."/>
            <person name="Ravi A."/>
            <person name="Getino M."/>
            <person name="Pursley I."/>
            <person name="Horton D.L."/>
            <person name="Alikhan N.F."/>
            <person name="Baker D."/>
            <person name="Gharbi K."/>
            <person name="Hall N."/>
            <person name="Watson M."/>
            <person name="Adriaenssens E.M."/>
            <person name="Foster-Nyarko E."/>
            <person name="Jarju S."/>
            <person name="Secka A."/>
            <person name="Antonio M."/>
            <person name="Oren A."/>
            <person name="Chaudhuri R.R."/>
            <person name="La Ragione R."/>
            <person name="Hildebrand F."/>
            <person name="Pallen M.J."/>
        </authorList>
    </citation>
    <scope>NUCLEOTIDE SEQUENCE</scope>
    <source>
        <strain evidence="1">G4-2901</strain>
    </source>
</reference>
<dbReference type="Proteomes" id="UP000783796">
    <property type="component" value="Unassembled WGS sequence"/>
</dbReference>
<name>A0A948TCL0_9BACT</name>
<evidence type="ECO:0000313" key="1">
    <source>
        <dbReference type="EMBL" id="MBU3838405.1"/>
    </source>
</evidence>